<dbReference type="EMBL" id="JBHSRI010000025">
    <property type="protein sequence ID" value="MFC6040995.1"/>
    <property type="molecule type" value="Genomic_DNA"/>
</dbReference>
<evidence type="ECO:0000313" key="3">
    <source>
        <dbReference type="Proteomes" id="UP001596170"/>
    </source>
</evidence>
<protein>
    <recommendedName>
        <fullName evidence="4">Lipoprotein</fullName>
    </recommendedName>
</protein>
<sequence>MNKILMVFLFALLAGCSDVASSEESITPISELDQTISNSIMENFGYRHEIEDDAVNLIEFDEENGNMKIIVSTYAFEDETYEDFKADTLESCANVLQDVKRQLEVQEVDLAIETPIENLEGNPDYNGTIFKMVFERRNLNNTDFHKLDPLELSNKANFYFQAPVTE</sequence>
<dbReference type="RefSeq" id="WP_377735626.1">
    <property type="nucleotide sequence ID" value="NZ_JBHSRI010000025.1"/>
</dbReference>
<comment type="caution">
    <text evidence="2">The sequence shown here is derived from an EMBL/GenBank/DDBJ whole genome shotgun (WGS) entry which is preliminary data.</text>
</comment>
<evidence type="ECO:0000256" key="1">
    <source>
        <dbReference type="SAM" id="SignalP"/>
    </source>
</evidence>
<name>A0ABW1LBU3_9BACL</name>
<accession>A0ABW1LBU3</accession>
<dbReference type="Proteomes" id="UP001596170">
    <property type="component" value="Unassembled WGS sequence"/>
</dbReference>
<gene>
    <name evidence="2" type="ORF">ACFPYN_16330</name>
</gene>
<feature type="chain" id="PRO_5045417992" description="Lipoprotein" evidence="1">
    <location>
        <begin position="23"/>
        <end position="166"/>
    </location>
</feature>
<organism evidence="2 3">
    <name type="scientific">Paenisporosarcina macmurdoensis</name>
    <dbReference type="NCBI Taxonomy" id="212659"/>
    <lineage>
        <taxon>Bacteria</taxon>
        <taxon>Bacillati</taxon>
        <taxon>Bacillota</taxon>
        <taxon>Bacilli</taxon>
        <taxon>Bacillales</taxon>
        <taxon>Caryophanaceae</taxon>
        <taxon>Paenisporosarcina</taxon>
    </lineage>
</organism>
<keyword evidence="1" id="KW-0732">Signal</keyword>
<evidence type="ECO:0000313" key="2">
    <source>
        <dbReference type="EMBL" id="MFC6040995.1"/>
    </source>
</evidence>
<proteinExistence type="predicted"/>
<keyword evidence="3" id="KW-1185">Reference proteome</keyword>
<dbReference type="PROSITE" id="PS51257">
    <property type="entry name" value="PROKAR_LIPOPROTEIN"/>
    <property type="match status" value="1"/>
</dbReference>
<evidence type="ECO:0008006" key="4">
    <source>
        <dbReference type="Google" id="ProtNLM"/>
    </source>
</evidence>
<feature type="signal peptide" evidence="1">
    <location>
        <begin position="1"/>
        <end position="22"/>
    </location>
</feature>
<reference evidence="3" key="1">
    <citation type="journal article" date="2019" name="Int. J. Syst. Evol. Microbiol.">
        <title>The Global Catalogue of Microorganisms (GCM) 10K type strain sequencing project: providing services to taxonomists for standard genome sequencing and annotation.</title>
        <authorList>
            <consortium name="The Broad Institute Genomics Platform"/>
            <consortium name="The Broad Institute Genome Sequencing Center for Infectious Disease"/>
            <person name="Wu L."/>
            <person name="Ma J."/>
        </authorList>
    </citation>
    <scope>NUCLEOTIDE SEQUENCE [LARGE SCALE GENOMIC DNA]</scope>
    <source>
        <strain evidence="3">CCUG 54527</strain>
    </source>
</reference>